<protein>
    <recommendedName>
        <fullName evidence="4">XRE family transcriptional regulator</fullName>
    </recommendedName>
</protein>
<name>A0A7W7WLM3_9ACTN</name>
<sequence length="54" mass="5776">MAEPEHDPQLGERAPAPTAAESFAADLRKLRLDAGQPSFRTMARTAGSISHTTL</sequence>
<gene>
    <name evidence="2" type="ORF">F4556_006459</name>
</gene>
<dbReference type="AlphaFoldDB" id="A0A7W7WLM3"/>
<evidence type="ECO:0008006" key="4">
    <source>
        <dbReference type="Google" id="ProtNLM"/>
    </source>
</evidence>
<feature type="compositionally biased region" description="Basic and acidic residues" evidence="1">
    <location>
        <begin position="1"/>
        <end position="10"/>
    </location>
</feature>
<feature type="compositionally biased region" description="Low complexity" evidence="1">
    <location>
        <begin position="14"/>
        <end position="25"/>
    </location>
</feature>
<dbReference type="Proteomes" id="UP000573327">
    <property type="component" value="Unassembled WGS sequence"/>
</dbReference>
<organism evidence="2 3">
    <name type="scientific">Kitasatospora gansuensis</name>
    <dbReference type="NCBI Taxonomy" id="258050"/>
    <lineage>
        <taxon>Bacteria</taxon>
        <taxon>Bacillati</taxon>
        <taxon>Actinomycetota</taxon>
        <taxon>Actinomycetes</taxon>
        <taxon>Kitasatosporales</taxon>
        <taxon>Streptomycetaceae</taxon>
        <taxon>Kitasatospora</taxon>
    </lineage>
</organism>
<accession>A0A7W7WLM3</accession>
<dbReference type="RefSeq" id="WP_184922545.1">
    <property type="nucleotide sequence ID" value="NZ_JACHJR010000001.1"/>
</dbReference>
<evidence type="ECO:0000313" key="3">
    <source>
        <dbReference type="Proteomes" id="UP000573327"/>
    </source>
</evidence>
<evidence type="ECO:0000256" key="1">
    <source>
        <dbReference type="SAM" id="MobiDB-lite"/>
    </source>
</evidence>
<proteinExistence type="predicted"/>
<comment type="caution">
    <text evidence="2">The sequence shown here is derived from an EMBL/GenBank/DDBJ whole genome shotgun (WGS) entry which is preliminary data.</text>
</comment>
<keyword evidence="3" id="KW-1185">Reference proteome</keyword>
<reference evidence="2 3" key="1">
    <citation type="submission" date="2020-08" db="EMBL/GenBank/DDBJ databases">
        <title>Sequencing the genomes of 1000 actinobacteria strains.</title>
        <authorList>
            <person name="Klenk H.-P."/>
        </authorList>
    </citation>
    <scope>NUCLEOTIDE SEQUENCE [LARGE SCALE GENOMIC DNA]</scope>
    <source>
        <strain evidence="2 3">DSM 44786</strain>
    </source>
</reference>
<feature type="region of interest" description="Disordered" evidence="1">
    <location>
        <begin position="1"/>
        <end position="54"/>
    </location>
</feature>
<evidence type="ECO:0000313" key="2">
    <source>
        <dbReference type="EMBL" id="MBB4950924.1"/>
    </source>
</evidence>
<dbReference type="EMBL" id="JACHJR010000001">
    <property type="protein sequence ID" value="MBB4950924.1"/>
    <property type="molecule type" value="Genomic_DNA"/>
</dbReference>